<name>A0A5N6MG33_9MICC</name>
<dbReference type="Proteomes" id="UP000326852">
    <property type="component" value="Unassembled WGS sequence"/>
</dbReference>
<organism evidence="2 3">
    <name type="scientific">Arthrobacter yangruifuii</name>
    <dbReference type="NCBI Taxonomy" id="2606616"/>
    <lineage>
        <taxon>Bacteria</taxon>
        <taxon>Bacillati</taxon>
        <taxon>Actinomycetota</taxon>
        <taxon>Actinomycetes</taxon>
        <taxon>Micrococcales</taxon>
        <taxon>Micrococcaceae</taxon>
        <taxon>Arthrobacter</taxon>
    </lineage>
</organism>
<evidence type="ECO:0000313" key="2">
    <source>
        <dbReference type="EMBL" id="KAD3515277.1"/>
    </source>
</evidence>
<dbReference type="AlphaFoldDB" id="A0A5N6MG33"/>
<dbReference type="NCBIfam" id="NF046117">
    <property type="entry name" value="SCO4848_fam"/>
    <property type="match status" value="1"/>
</dbReference>
<dbReference type="RefSeq" id="WP_152272917.1">
    <property type="nucleotide sequence ID" value="NZ_VTFX01000005.1"/>
</dbReference>
<feature type="transmembrane region" description="Helical" evidence="1">
    <location>
        <begin position="6"/>
        <end position="26"/>
    </location>
</feature>
<sequence length="73" mass="7858">MVLSTPLSLVLVIAGLWSVIVWPSYLRDVLKSPKSRDANGAATRYMTMNLMKISTAIILGLATLVIGVRGLLS</sequence>
<keyword evidence="3" id="KW-1185">Reference proteome</keyword>
<dbReference type="InterPro" id="IPR058061">
    <property type="entry name" value="SCO4848-like"/>
</dbReference>
<dbReference type="Pfam" id="PF26606">
    <property type="entry name" value="SCO4848"/>
    <property type="match status" value="1"/>
</dbReference>
<keyword evidence="1" id="KW-1133">Transmembrane helix</keyword>
<feature type="transmembrane region" description="Helical" evidence="1">
    <location>
        <begin position="53"/>
        <end position="72"/>
    </location>
</feature>
<keyword evidence="1" id="KW-0812">Transmembrane</keyword>
<keyword evidence="1" id="KW-0472">Membrane</keyword>
<evidence type="ECO:0000313" key="3">
    <source>
        <dbReference type="Proteomes" id="UP000326852"/>
    </source>
</evidence>
<reference evidence="2 3" key="1">
    <citation type="submission" date="2019-08" db="EMBL/GenBank/DDBJ databases">
        <title>Arthrobacter sp. nov., isolated from plateau pika and Tibetan wild ass.</title>
        <authorList>
            <person name="Ge Y."/>
        </authorList>
    </citation>
    <scope>NUCLEOTIDE SEQUENCE [LARGE SCALE GENOMIC DNA]</scope>
    <source>
        <strain evidence="2 3">785</strain>
    </source>
</reference>
<proteinExistence type="predicted"/>
<protein>
    <submittedName>
        <fullName evidence="2">Uncharacterized protein</fullName>
    </submittedName>
</protein>
<comment type="caution">
    <text evidence="2">The sequence shown here is derived from an EMBL/GenBank/DDBJ whole genome shotgun (WGS) entry which is preliminary data.</text>
</comment>
<gene>
    <name evidence="2" type="ORF">GD627_13445</name>
</gene>
<dbReference type="EMBL" id="VTFX01000005">
    <property type="protein sequence ID" value="KAD3515277.1"/>
    <property type="molecule type" value="Genomic_DNA"/>
</dbReference>
<accession>A0A5N6MG33</accession>
<evidence type="ECO:0000256" key="1">
    <source>
        <dbReference type="SAM" id="Phobius"/>
    </source>
</evidence>